<protein>
    <submittedName>
        <fullName evidence="1">DUF4150 domain-containing protein</fullName>
    </submittedName>
</protein>
<dbReference type="Pfam" id="PF13665">
    <property type="entry name" value="Tox-PAAR-like"/>
    <property type="match status" value="1"/>
</dbReference>
<dbReference type="OrthoDB" id="272411at2"/>
<sequence>MFSISFAFPDVCYVQTPVGPVPVPLVNFAFSTLAIPNVINIFITAMPVHNLLTTTPISSGDELGAPQGGVVSAMFISEKRNLLSSFKTFFSCIPSTRMLDLSGQNGLASNIPGMNLSPSQVKVIILS</sequence>
<dbReference type="AlphaFoldDB" id="A0A545UDA2"/>
<keyword evidence="2" id="KW-1185">Reference proteome</keyword>
<organism evidence="1 2">
    <name type="scientific">Aliikangiella coralliicola</name>
    <dbReference type="NCBI Taxonomy" id="2592383"/>
    <lineage>
        <taxon>Bacteria</taxon>
        <taxon>Pseudomonadati</taxon>
        <taxon>Pseudomonadota</taxon>
        <taxon>Gammaproteobacteria</taxon>
        <taxon>Oceanospirillales</taxon>
        <taxon>Pleioneaceae</taxon>
        <taxon>Aliikangiella</taxon>
    </lineage>
</organism>
<name>A0A545UDA2_9GAMM</name>
<evidence type="ECO:0000313" key="1">
    <source>
        <dbReference type="EMBL" id="TQV87447.1"/>
    </source>
</evidence>
<reference evidence="1 2" key="1">
    <citation type="submission" date="2019-07" db="EMBL/GenBank/DDBJ databases">
        <title>Draft genome for Aliikangiella sp. M105.</title>
        <authorList>
            <person name="Wang G."/>
        </authorList>
    </citation>
    <scope>NUCLEOTIDE SEQUENCE [LARGE SCALE GENOMIC DNA]</scope>
    <source>
        <strain evidence="1 2">M105</strain>
    </source>
</reference>
<accession>A0A545UDA2</accession>
<comment type="caution">
    <text evidence="1">The sequence shown here is derived from an EMBL/GenBank/DDBJ whole genome shotgun (WGS) entry which is preliminary data.</text>
</comment>
<proteinExistence type="predicted"/>
<dbReference type="EMBL" id="VIKS01000008">
    <property type="protein sequence ID" value="TQV87447.1"/>
    <property type="molecule type" value="Genomic_DNA"/>
</dbReference>
<dbReference type="Proteomes" id="UP000315439">
    <property type="component" value="Unassembled WGS sequence"/>
</dbReference>
<evidence type="ECO:0000313" key="2">
    <source>
        <dbReference type="Proteomes" id="UP000315439"/>
    </source>
</evidence>
<gene>
    <name evidence="1" type="ORF">FLL46_12475</name>
</gene>